<feature type="transmembrane region" description="Helical" evidence="7">
    <location>
        <begin position="198"/>
        <end position="219"/>
    </location>
</feature>
<keyword evidence="3" id="KW-1003">Cell membrane</keyword>
<evidence type="ECO:0000313" key="9">
    <source>
        <dbReference type="EMBL" id="QJR15239.1"/>
    </source>
</evidence>
<gene>
    <name evidence="9" type="primary">lacF_2</name>
    <name evidence="9" type="ORF">DSM104440_02056</name>
</gene>
<name>A0A6M4H6H5_9PROT</name>
<dbReference type="Proteomes" id="UP000503096">
    <property type="component" value="Chromosome"/>
</dbReference>
<dbReference type="KEGG" id="upl:DSM104440_02056"/>
<evidence type="ECO:0000256" key="2">
    <source>
        <dbReference type="ARBA" id="ARBA00022448"/>
    </source>
</evidence>
<evidence type="ECO:0000256" key="1">
    <source>
        <dbReference type="ARBA" id="ARBA00004651"/>
    </source>
</evidence>
<feature type="transmembrane region" description="Helical" evidence="7">
    <location>
        <begin position="302"/>
        <end position="322"/>
    </location>
</feature>
<evidence type="ECO:0000256" key="7">
    <source>
        <dbReference type="RuleBase" id="RU363032"/>
    </source>
</evidence>
<keyword evidence="5 7" id="KW-1133">Transmembrane helix</keyword>
<accession>A0A6M4H6H5</accession>
<reference evidence="9 10" key="1">
    <citation type="submission" date="2020-04" db="EMBL/GenBank/DDBJ databases">
        <title>Usitatibacter rugosus gen. nov., sp. nov. and Usitatibacter palustris sp. nov., novel members of Usitatibacteraceae fam. nov. within the order Nitrosomonadales isolated from soil.</title>
        <authorList>
            <person name="Huber K.J."/>
            <person name="Neumann-Schaal M."/>
            <person name="Geppert A."/>
            <person name="Luckner M."/>
            <person name="Wanner G."/>
            <person name="Overmann J."/>
        </authorList>
    </citation>
    <scope>NUCLEOTIDE SEQUENCE [LARGE SCALE GENOMIC DNA]</scope>
    <source>
        <strain evidence="9 10">Swamp67</strain>
    </source>
</reference>
<evidence type="ECO:0000259" key="8">
    <source>
        <dbReference type="PROSITE" id="PS50928"/>
    </source>
</evidence>
<evidence type="ECO:0000313" key="10">
    <source>
        <dbReference type="Proteomes" id="UP000503096"/>
    </source>
</evidence>
<dbReference type="Gene3D" id="1.10.3720.10">
    <property type="entry name" value="MetI-like"/>
    <property type="match status" value="1"/>
</dbReference>
<evidence type="ECO:0000256" key="5">
    <source>
        <dbReference type="ARBA" id="ARBA00022989"/>
    </source>
</evidence>
<comment type="subcellular location">
    <subcellularLocation>
        <location evidence="1 7">Cell membrane</location>
        <topology evidence="1 7">Multi-pass membrane protein</topology>
    </subcellularLocation>
</comment>
<dbReference type="CDD" id="cd06261">
    <property type="entry name" value="TM_PBP2"/>
    <property type="match status" value="1"/>
</dbReference>
<dbReference type="GO" id="GO:0055085">
    <property type="term" value="P:transmembrane transport"/>
    <property type="evidence" value="ECO:0007669"/>
    <property type="project" value="InterPro"/>
</dbReference>
<dbReference type="EMBL" id="CP053073">
    <property type="protein sequence ID" value="QJR15239.1"/>
    <property type="molecule type" value="Genomic_DNA"/>
</dbReference>
<dbReference type="InterPro" id="IPR035906">
    <property type="entry name" value="MetI-like_sf"/>
</dbReference>
<protein>
    <submittedName>
        <fullName evidence="9">Lactose transport system permease protein LacF</fullName>
    </submittedName>
</protein>
<dbReference type="PROSITE" id="PS50928">
    <property type="entry name" value="ABC_TM1"/>
    <property type="match status" value="1"/>
</dbReference>
<evidence type="ECO:0000256" key="3">
    <source>
        <dbReference type="ARBA" id="ARBA00022475"/>
    </source>
</evidence>
<dbReference type="GO" id="GO:0005886">
    <property type="term" value="C:plasma membrane"/>
    <property type="evidence" value="ECO:0007669"/>
    <property type="project" value="UniProtKB-SubCell"/>
</dbReference>
<comment type="similarity">
    <text evidence="7">Belongs to the binding-protein-dependent transport system permease family.</text>
</comment>
<sequence length="333" mass="37004">MSRAEDKVFGILGTVAAVPARAIEPVMSWLQRTLGMKKLPWVFLAPNITIIAVFSLLPVLINVVYSMTGGESLYPSQRHFVGLFNYETLLSCDNYLDPSTCTRDLFWRAVFNSLVFVPTQVAVMIGVALVTAIALNRQIRARGFFRGIFFFPVMLSPVVVAMTWVWLLQRDGALNGILGSLGFEQVSWLTDSARAFKWSVFVTVWAHMGFYMVILLAGLQSIPADIYEAAKMDRASPWRVFYRITLPLLKPVLLVVFILAVIRSVQTFDEIYVLTGGGPGSATKLMVHYIFETGFAVMPRNYGLAAAASLLLGIVLFAFTALQMKISRGGRHD</sequence>
<keyword evidence="10" id="KW-1185">Reference proteome</keyword>
<feature type="transmembrane region" description="Helical" evidence="7">
    <location>
        <begin position="41"/>
        <end position="65"/>
    </location>
</feature>
<dbReference type="SUPFAM" id="SSF161098">
    <property type="entry name" value="MetI-like"/>
    <property type="match status" value="1"/>
</dbReference>
<evidence type="ECO:0000256" key="4">
    <source>
        <dbReference type="ARBA" id="ARBA00022692"/>
    </source>
</evidence>
<dbReference type="Pfam" id="PF00528">
    <property type="entry name" value="BPD_transp_1"/>
    <property type="match status" value="1"/>
</dbReference>
<dbReference type="InterPro" id="IPR000515">
    <property type="entry name" value="MetI-like"/>
</dbReference>
<feature type="transmembrane region" description="Helical" evidence="7">
    <location>
        <begin position="114"/>
        <end position="135"/>
    </location>
</feature>
<organism evidence="9 10">
    <name type="scientific">Usitatibacter palustris</name>
    <dbReference type="NCBI Taxonomy" id="2732487"/>
    <lineage>
        <taxon>Bacteria</taxon>
        <taxon>Pseudomonadati</taxon>
        <taxon>Pseudomonadota</taxon>
        <taxon>Betaproteobacteria</taxon>
        <taxon>Nitrosomonadales</taxon>
        <taxon>Usitatibacteraceae</taxon>
        <taxon>Usitatibacter</taxon>
    </lineage>
</organism>
<dbReference type="PANTHER" id="PTHR30193">
    <property type="entry name" value="ABC TRANSPORTER PERMEASE PROTEIN"/>
    <property type="match status" value="1"/>
</dbReference>
<dbReference type="InterPro" id="IPR051393">
    <property type="entry name" value="ABC_transporter_permease"/>
</dbReference>
<feature type="transmembrane region" description="Helical" evidence="7">
    <location>
        <begin position="147"/>
        <end position="167"/>
    </location>
</feature>
<evidence type="ECO:0000256" key="6">
    <source>
        <dbReference type="ARBA" id="ARBA00023136"/>
    </source>
</evidence>
<dbReference type="PANTHER" id="PTHR30193:SF37">
    <property type="entry name" value="INNER MEMBRANE ABC TRANSPORTER PERMEASE PROTEIN YCJO"/>
    <property type="match status" value="1"/>
</dbReference>
<keyword evidence="6 7" id="KW-0472">Membrane</keyword>
<feature type="transmembrane region" description="Helical" evidence="7">
    <location>
        <begin position="240"/>
        <end position="262"/>
    </location>
</feature>
<dbReference type="AlphaFoldDB" id="A0A6M4H6H5"/>
<proteinExistence type="inferred from homology"/>
<keyword evidence="4 7" id="KW-0812">Transmembrane</keyword>
<feature type="domain" description="ABC transmembrane type-1" evidence="8">
    <location>
        <begin position="110"/>
        <end position="323"/>
    </location>
</feature>
<dbReference type="InParanoid" id="A0A6M4H6H5"/>
<dbReference type="RefSeq" id="WP_212758025.1">
    <property type="nucleotide sequence ID" value="NZ_CP053073.1"/>
</dbReference>
<keyword evidence="2 7" id="KW-0813">Transport</keyword>